<dbReference type="InterPro" id="IPR000620">
    <property type="entry name" value="EamA_dom"/>
</dbReference>
<evidence type="ECO:0000256" key="1">
    <source>
        <dbReference type="ARBA" id="ARBA00004651"/>
    </source>
</evidence>
<feature type="domain" description="EamA" evidence="7">
    <location>
        <begin position="7"/>
        <end position="133"/>
    </location>
</feature>
<feature type="domain" description="EamA" evidence="7">
    <location>
        <begin position="149"/>
        <end position="277"/>
    </location>
</feature>
<comment type="subcellular location">
    <subcellularLocation>
        <location evidence="1">Cell membrane</location>
        <topology evidence="1">Multi-pass membrane protein</topology>
    </subcellularLocation>
</comment>
<feature type="transmembrane region" description="Helical" evidence="6">
    <location>
        <begin position="206"/>
        <end position="226"/>
    </location>
</feature>
<evidence type="ECO:0000259" key="7">
    <source>
        <dbReference type="Pfam" id="PF00892"/>
    </source>
</evidence>
<dbReference type="InterPro" id="IPR037185">
    <property type="entry name" value="EmrE-like"/>
</dbReference>
<dbReference type="InterPro" id="IPR051258">
    <property type="entry name" value="Diverse_Substrate_Transporter"/>
</dbReference>
<feature type="transmembrane region" description="Helical" evidence="6">
    <location>
        <begin position="39"/>
        <end position="55"/>
    </location>
</feature>
<feature type="transmembrane region" description="Helical" evidence="6">
    <location>
        <begin position="67"/>
        <end position="86"/>
    </location>
</feature>
<accession>A0ABS0ACN8</accession>
<proteinExistence type="predicted"/>
<feature type="transmembrane region" description="Helical" evidence="6">
    <location>
        <begin position="92"/>
        <end position="109"/>
    </location>
</feature>
<dbReference type="EMBL" id="ARXR01000003">
    <property type="protein sequence ID" value="MBF5051898.1"/>
    <property type="molecule type" value="Genomic_DNA"/>
</dbReference>
<keyword evidence="9" id="KW-1185">Reference proteome</keyword>
<keyword evidence="5 6" id="KW-0472">Membrane</keyword>
<protein>
    <recommendedName>
        <fullName evidence="7">EamA domain-containing protein</fullName>
    </recommendedName>
</protein>
<evidence type="ECO:0000256" key="6">
    <source>
        <dbReference type="SAM" id="Phobius"/>
    </source>
</evidence>
<evidence type="ECO:0000256" key="2">
    <source>
        <dbReference type="ARBA" id="ARBA00022475"/>
    </source>
</evidence>
<keyword evidence="3 6" id="KW-0812">Transmembrane</keyword>
<dbReference type="Pfam" id="PF00892">
    <property type="entry name" value="EamA"/>
    <property type="match status" value="2"/>
</dbReference>
<reference evidence="8 9" key="1">
    <citation type="submission" date="2012-09" db="EMBL/GenBank/DDBJ databases">
        <title>Genome Sequence of alkane-degrading Bacterium Alcanivorax venustensis ISO4.</title>
        <authorList>
            <person name="Lai Q."/>
            <person name="Shao Z."/>
        </authorList>
    </citation>
    <scope>NUCLEOTIDE SEQUENCE [LARGE SCALE GENOMIC DNA]</scope>
    <source>
        <strain evidence="8 9">ISO4</strain>
    </source>
</reference>
<keyword evidence="2" id="KW-1003">Cell membrane</keyword>
<evidence type="ECO:0000256" key="3">
    <source>
        <dbReference type="ARBA" id="ARBA00022692"/>
    </source>
</evidence>
<dbReference type="Proteomes" id="UP000644441">
    <property type="component" value="Unassembled WGS sequence"/>
</dbReference>
<evidence type="ECO:0000256" key="4">
    <source>
        <dbReference type="ARBA" id="ARBA00022989"/>
    </source>
</evidence>
<keyword evidence="4 6" id="KW-1133">Transmembrane helix</keyword>
<feature type="transmembrane region" description="Helical" evidence="6">
    <location>
        <begin position="176"/>
        <end position="194"/>
    </location>
</feature>
<evidence type="ECO:0000313" key="8">
    <source>
        <dbReference type="EMBL" id="MBF5051898.1"/>
    </source>
</evidence>
<feature type="transmembrane region" description="Helical" evidence="6">
    <location>
        <begin position="121"/>
        <end position="140"/>
    </location>
</feature>
<evidence type="ECO:0000256" key="5">
    <source>
        <dbReference type="ARBA" id="ARBA00023136"/>
    </source>
</evidence>
<dbReference type="RefSeq" id="WP_194855039.1">
    <property type="nucleotide sequence ID" value="NZ_ARXR01000003.1"/>
</dbReference>
<feature type="transmembrane region" description="Helical" evidence="6">
    <location>
        <begin position="238"/>
        <end position="255"/>
    </location>
</feature>
<feature type="transmembrane region" description="Helical" evidence="6">
    <location>
        <begin position="146"/>
        <end position="164"/>
    </location>
</feature>
<dbReference type="PANTHER" id="PTHR42920">
    <property type="entry name" value="OS03G0707200 PROTEIN-RELATED"/>
    <property type="match status" value="1"/>
</dbReference>
<name>A0ABS0ACN8_9GAMM</name>
<dbReference type="SUPFAM" id="SSF103481">
    <property type="entry name" value="Multidrug resistance efflux transporter EmrE"/>
    <property type="match status" value="2"/>
</dbReference>
<comment type="caution">
    <text evidence="8">The sequence shown here is derived from an EMBL/GenBank/DDBJ whole genome shotgun (WGS) entry which is preliminary data.</text>
</comment>
<sequence length="284" mass="29484">MASDTQKGTALALLASAQWGATGIWVALLRDLPTGTTLVFRFLTAALLLTVLLTLTRGFQRPNQRTLYGGVLLAAYYVLATVGFYLSDVVSVSLLVSTSPFFVMLLRVLRRQPVAGREVLGGLLAFAGLAVVLLGGPVTAPDADQGRLIGDACGLAAAMAMALYSQAGTRLQGQGWSVVLIGCVLGLLVSVPFASPAAAVPDAGQWGLFLGLAAVSTLAPGYLYPLACQHITPTAATVVRLSTPFFTALFAFLVLGAALGGHHLLGAPLLIVGVYLTLPRERHG</sequence>
<organism evidence="8 9">
    <name type="scientific">Alloalcanivorax venustensis ISO4</name>
    <dbReference type="NCBI Taxonomy" id="1177184"/>
    <lineage>
        <taxon>Bacteria</taxon>
        <taxon>Pseudomonadati</taxon>
        <taxon>Pseudomonadota</taxon>
        <taxon>Gammaproteobacteria</taxon>
        <taxon>Oceanospirillales</taxon>
        <taxon>Alcanivoracaceae</taxon>
        <taxon>Alloalcanivorax</taxon>
    </lineage>
</organism>
<gene>
    <name evidence="8" type="ORF">ISO4_00500</name>
</gene>
<dbReference type="PANTHER" id="PTHR42920:SF5">
    <property type="entry name" value="EAMA DOMAIN-CONTAINING PROTEIN"/>
    <property type="match status" value="1"/>
</dbReference>
<evidence type="ECO:0000313" key="9">
    <source>
        <dbReference type="Proteomes" id="UP000644441"/>
    </source>
</evidence>